<evidence type="ECO:0000256" key="1">
    <source>
        <dbReference type="SAM" id="SignalP"/>
    </source>
</evidence>
<name>K2QS10_MACPH</name>
<dbReference type="HOGENOM" id="CLU_097238_0_0_1"/>
<dbReference type="EMBL" id="AHHD01000443">
    <property type="protein sequence ID" value="EKG12671.1"/>
    <property type="molecule type" value="Genomic_DNA"/>
</dbReference>
<organism evidence="2 3">
    <name type="scientific">Macrophomina phaseolina (strain MS6)</name>
    <name type="common">Charcoal rot fungus</name>
    <dbReference type="NCBI Taxonomy" id="1126212"/>
    <lineage>
        <taxon>Eukaryota</taxon>
        <taxon>Fungi</taxon>
        <taxon>Dikarya</taxon>
        <taxon>Ascomycota</taxon>
        <taxon>Pezizomycotina</taxon>
        <taxon>Dothideomycetes</taxon>
        <taxon>Dothideomycetes incertae sedis</taxon>
        <taxon>Botryosphaeriales</taxon>
        <taxon>Botryosphaeriaceae</taxon>
        <taxon>Macrophomina</taxon>
    </lineage>
</organism>
<dbReference type="eggNOG" id="ENOG502SRG4">
    <property type="taxonomic scope" value="Eukaryota"/>
</dbReference>
<dbReference type="OrthoDB" id="4093325at2759"/>
<protein>
    <recommendedName>
        <fullName evidence="4">Cell wall protein PhiA</fullName>
    </recommendedName>
</protein>
<dbReference type="AlphaFoldDB" id="K2QS10"/>
<feature type="signal peptide" evidence="1">
    <location>
        <begin position="1"/>
        <end position="18"/>
    </location>
</feature>
<evidence type="ECO:0000313" key="3">
    <source>
        <dbReference type="Proteomes" id="UP000007129"/>
    </source>
</evidence>
<dbReference type="Proteomes" id="UP000007129">
    <property type="component" value="Unassembled WGS sequence"/>
</dbReference>
<comment type="caution">
    <text evidence="2">The sequence shown here is derived from an EMBL/GenBank/DDBJ whole genome shotgun (WGS) entry which is preliminary data.</text>
</comment>
<sequence length="232" mass="24730">MQLNTLLATFFLTSFTSAVPAPQGYGLPPLPCTIDPPYQSAVPSCGALPPPPACTPPGPSPSPQPNPSALNKTYGLMALRSASPIHFLSVVATQSGLQLGKKQDAICDKQSDYATFLLDNSTQRLFLYDGLESSYQQLYTDRSGMGQGVVRYTQTSGQTLNPNRIETTGWLIPSDSPDLQFKDDGFLACPIGDDSWSVWLNTEVSNPGGNTGCLGFSARAVEIAEPVACVYS</sequence>
<evidence type="ECO:0000313" key="2">
    <source>
        <dbReference type="EMBL" id="EKG12671.1"/>
    </source>
</evidence>
<reference evidence="2 3" key="1">
    <citation type="journal article" date="2012" name="BMC Genomics">
        <title>Tools to kill: Genome of one of the most destructive plant pathogenic fungi Macrophomina phaseolina.</title>
        <authorList>
            <person name="Islam M.S."/>
            <person name="Haque M.S."/>
            <person name="Islam M.M."/>
            <person name="Emdad E.M."/>
            <person name="Halim A."/>
            <person name="Hossen Q.M.M."/>
            <person name="Hossain M.Z."/>
            <person name="Ahmed B."/>
            <person name="Rahim S."/>
            <person name="Rahman M.S."/>
            <person name="Alam M.M."/>
            <person name="Hou S."/>
            <person name="Wan X."/>
            <person name="Saito J.A."/>
            <person name="Alam M."/>
        </authorList>
    </citation>
    <scope>NUCLEOTIDE SEQUENCE [LARGE SCALE GENOMIC DNA]</scope>
    <source>
        <strain evidence="2 3">MS6</strain>
    </source>
</reference>
<proteinExistence type="predicted"/>
<evidence type="ECO:0008006" key="4">
    <source>
        <dbReference type="Google" id="ProtNLM"/>
    </source>
</evidence>
<feature type="chain" id="PRO_5003867185" description="Cell wall protein PhiA" evidence="1">
    <location>
        <begin position="19"/>
        <end position="232"/>
    </location>
</feature>
<accession>K2QS10</accession>
<dbReference type="InParanoid" id="K2QS10"/>
<gene>
    <name evidence="2" type="ORF">MPH_10215</name>
</gene>
<dbReference type="VEuPathDB" id="FungiDB:MPH_10215"/>
<keyword evidence="1" id="KW-0732">Signal</keyword>